<keyword evidence="1" id="KW-0472">Membrane</keyword>
<protein>
    <submittedName>
        <fullName evidence="2">DUF6064 family protein</fullName>
    </submittedName>
</protein>
<comment type="caution">
    <text evidence="2">The sequence shown here is derived from an EMBL/GenBank/DDBJ whole genome shotgun (WGS) entry which is preliminary data.</text>
</comment>
<dbReference type="Proteomes" id="UP001595579">
    <property type="component" value="Unassembled WGS sequence"/>
</dbReference>
<dbReference type="Pfam" id="PF19540">
    <property type="entry name" value="DUF6064"/>
    <property type="match status" value="1"/>
</dbReference>
<keyword evidence="1" id="KW-0812">Transmembrane</keyword>
<dbReference type="RefSeq" id="WP_386774610.1">
    <property type="nucleotide sequence ID" value="NZ_JBHRUG010000027.1"/>
</dbReference>
<feature type="transmembrane region" description="Helical" evidence="1">
    <location>
        <begin position="200"/>
        <end position="218"/>
    </location>
</feature>
<evidence type="ECO:0000256" key="1">
    <source>
        <dbReference type="SAM" id="Phobius"/>
    </source>
</evidence>
<feature type="transmembrane region" description="Helical" evidence="1">
    <location>
        <begin position="83"/>
        <end position="107"/>
    </location>
</feature>
<proteinExistence type="predicted"/>
<name>A0ABV7LQG4_9GAMM</name>
<gene>
    <name evidence="2" type="ORF">ACFOEV_13065</name>
</gene>
<evidence type="ECO:0000313" key="2">
    <source>
        <dbReference type="EMBL" id="MFC3284535.1"/>
    </source>
</evidence>
<dbReference type="InterPro" id="IPR045708">
    <property type="entry name" value="DUF6064"/>
</dbReference>
<feature type="transmembrane region" description="Helical" evidence="1">
    <location>
        <begin position="59"/>
        <end position="77"/>
    </location>
</feature>
<sequence>MSEWWTYRLEDLLLFSPRVYWRLFELHNQALWPLPLLALLLGVLMLVGLLRPRPWSDRLIAALLAVAWVFVAWAFLWERYATINWAAIYAVPFFVLQALLLLGVGTVGGQLPLMDKWTLPRAIGLALFLYALALHPFAALYAGRDLQSAEIFAVAPDPLAIATLGVLAAASPRHRVWPLLVIPVMWCLVSWLTLDTMDARGAWIPLLAVGLALAARSWPTTWRTEAR</sequence>
<reference evidence="3" key="1">
    <citation type="journal article" date="2019" name="Int. J. Syst. Evol. Microbiol.">
        <title>The Global Catalogue of Microorganisms (GCM) 10K type strain sequencing project: providing services to taxonomists for standard genome sequencing and annotation.</title>
        <authorList>
            <consortium name="The Broad Institute Genomics Platform"/>
            <consortium name="The Broad Institute Genome Sequencing Center for Infectious Disease"/>
            <person name="Wu L."/>
            <person name="Ma J."/>
        </authorList>
    </citation>
    <scope>NUCLEOTIDE SEQUENCE [LARGE SCALE GENOMIC DNA]</scope>
    <source>
        <strain evidence="3">CECT 7698</strain>
    </source>
</reference>
<organism evidence="2 3">
    <name type="scientific">Litchfieldella rifensis</name>
    <dbReference type="NCBI Taxonomy" id="762643"/>
    <lineage>
        <taxon>Bacteria</taxon>
        <taxon>Pseudomonadati</taxon>
        <taxon>Pseudomonadota</taxon>
        <taxon>Gammaproteobacteria</taxon>
        <taxon>Oceanospirillales</taxon>
        <taxon>Halomonadaceae</taxon>
        <taxon>Litchfieldella</taxon>
    </lineage>
</organism>
<feature type="transmembrane region" description="Helical" evidence="1">
    <location>
        <begin position="176"/>
        <end position="194"/>
    </location>
</feature>
<keyword evidence="3" id="KW-1185">Reference proteome</keyword>
<dbReference type="EMBL" id="JBHRUG010000027">
    <property type="protein sequence ID" value="MFC3284535.1"/>
    <property type="molecule type" value="Genomic_DNA"/>
</dbReference>
<feature type="transmembrane region" description="Helical" evidence="1">
    <location>
        <begin position="30"/>
        <end position="50"/>
    </location>
</feature>
<keyword evidence="1" id="KW-1133">Transmembrane helix</keyword>
<feature type="transmembrane region" description="Helical" evidence="1">
    <location>
        <begin position="151"/>
        <end position="169"/>
    </location>
</feature>
<accession>A0ABV7LQG4</accession>
<evidence type="ECO:0000313" key="3">
    <source>
        <dbReference type="Proteomes" id="UP001595579"/>
    </source>
</evidence>
<feature type="transmembrane region" description="Helical" evidence="1">
    <location>
        <begin position="119"/>
        <end position="139"/>
    </location>
</feature>